<evidence type="ECO:0000313" key="1">
    <source>
        <dbReference type="EMBL" id="MBO1511126.1"/>
    </source>
</evidence>
<dbReference type="Proteomes" id="UP000663981">
    <property type="component" value="Unassembled WGS sequence"/>
</dbReference>
<evidence type="ECO:0000313" key="2">
    <source>
        <dbReference type="Proteomes" id="UP000663981"/>
    </source>
</evidence>
<dbReference type="InterPro" id="IPR038735">
    <property type="entry name" value="MSMEG_1276-like_NTP-PPase_dom"/>
</dbReference>
<organism evidence="1 2">
    <name type="scientific">Metabacillus bambusae</name>
    <dbReference type="NCBI Taxonomy" id="2795218"/>
    <lineage>
        <taxon>Bacteria</taxon>
        <taxon>Bacillati</taxon>
        <taxon>Bacillota</taxon>
        <taxon>Bacilli</taxon>
        <taxon>Bacillales</taxon>
        <taxon>Bacillaceae</taxon>
        <taxon>Metabacillus</taxon>
    </lineage>
</organism>
<dbReference type="RefSeq" id="WP_207975857.1">
    <property type="nucleotide sequence ID" value="NZ_JAGDEL010000003.1"/>
</dbReference>
<dbReference type="CDD" id="cd11532">
    <property type="entry name" value="NTP-PPase_COG4997"/>
    <property type="match status" value="1"/>
</dbReference>
<name>A0ABS3MYM4_9BACI</name>
<keyword evidence="2" id="KW-1185">Reference proteome</keyword>
<proteinExistence type="predicted"/>
<dbReference type="EMBL" id="JAGDEL010000003">
    <property type="protein sequence ID" value="MBO1511126.1"/>
    <property type="molecule type" value="Genomic_DNA"/>
</dbReference>
<sequence>MPVYNKLVRDKIPEIIKSSGKEFRTKQLNGVGYIKELRTKLKEEINEYIEADTDGQALEELADILEIIHSLAVVHGSNFESVDDIRQDKYIKRGGFQEKIFLIDAED</sequence>
<comment type="caution">
    <text evidence="1">The sequence shown here is derived from an EMBL/GenBank/DDBJ whole genome shotgun (WGS) entry which is preliminary data.</text>
</comment>
<dbReference type="SUPFAM" id="SSF101386">
    <property type="entry name" value="all-alpha NTP pyrophosphatases"/>
    <property type="match status" value="1"/>
</dbReference>
<protein>
    <submittedName>
        <fullName evidence="1">Nucleoside triphosphate pyrophosphohydrolase</fullName>
    </submittedName>
</protein>
<gene>
    <name evidence="1" type="ORF">I7822_05450</name>
</gene>
<reference evidence="1 2" key="1">
    <citation type="submission" date="2021-03" db="EMBL/GenBank/DDBJ databases">
        <title>Whole genome sequence of Metabacillus bambusae BG109.</title>
        <authorList>
            <person name="Jeong J.W."/>
        </authorList>
    </citation>
    <scope>NUCLEOTIDE SEQUENCE [LARGE SCALE GENOMIC DNA]</scope>
    <source>
        <strain evidence="1 2">BG109</strain>
    </source>
</reference>
<accession>A0ABS3MYM4</accession>